<organism evidence="4 5">
    <name type="scientific">Breznakia pachnodae</name>
    <dbReference type="NCBI Taxonomy" id="265178"/>
    <lineage>
        <taxon>Bacteria</taxon>
        <taxon>Bacillati</taxon>
        <taxon>Bacillota</taxon>
        <taxon>Erysipelotrichia</taxon>
        <taxon>Erysipelotrichales</taxon>
        <taxon>Erysipelotrichaceae</taxon>
        <taxon>Breznakia</taxon>
    </lineage>
</organism>
<name>A0ABU0DZR8_9FIRM</name>
<evidence type="ECO:0000256" key="2">
    <source>
        <dbReference type="PROSITE-ProRule" id="PRU00335"/>
    </source>
</evidence>
<proteinExistence type="predicted"/>
<dbReference type="PANTHER" id="PTHR43479:SF22">
    <property type="entry name" value="TRANSCRIPTIONAL REGULATOR, TETR FAMILY"/>
    <property type="match status" value="1"/>
</dbReference>
<dbReference type="Proteomes" id="UP001230220">
    <property type="component" value="Unassembled WGS sequence"/>
</dbReference>
<dbReference type="PANTHER" id="PTHR43479">
    <property type="entry name" value="ACREF/ENVCD OPERON REPRESSOR-RELATED"/>
    <property type="match status" value="1"/>
</dbReference>
<protein>
    <submittedName>
        <fullName evidence="4">AcrR family transcriptional regulator</fullName>
    </submittedName>
</protein>
<dbReference type="InterPro" id="IPR009057">
    <property type="entry name" value="Homeodomain-like_sf"/>
</dbReference>
<dbReference type="SUPFAM" id="SSF46689">
    <property type="entry name" value="Homeodomain-like"/>
    <property type="match status" value="1"/>
</dbReference>
<gene>
    <name evidence="4" type="ORF">J2S15_000858</name>
</gene>
<dbReference type="Pfam" id="PF00440">
    <property type="entry name" value="TetR_N"/>
    <property type="match status" value="1"/>
</dbReference>
<reference evidence="4 5" key="1">
    <citation type="submission" date="2023-07" db="EMBL/GenBank/DDBJ databases">
        <title>Genomic Encyclopedia of Type Strains, Phase IV (KMG-IV): sequencing the most valuable type-strain genomes for metagenomic binning, comparative biology and taxonomic classification.</title>
        <authorList>
            <person name="Goeker M."/>
        </authorList>
    </citation>
    <scope>NUCLEOTIDE SEQUENCE [LARGE SCALE GENOMIC DNA]</scope>
    <source>
        <strain evidence="4 5">DSM 16784</strain>
    </source>
</reference>
<dbReference type="EMBL" id="JAUSUR010000001">
    <property type="protein sequence ID" value="MDQ0360127.1"/>
    <property type="molecule type" value="Genomic_DNA"/>
</dbReference>
<evidence type="ECO:0000256" key="1">
    <source>
        <dbReference type="ARBA" id="ARBA00023125"/>
    </source>
</evidence>
<evidence type="ECO:0000313" key="5">
    <source>
        <dbReference type="Proteomes" id="UP001230220"/>
    </source>
</evidence>
<dbReference type="InterPro" id="IPR001647">
    <property type="entry name" value="HTH_TetR"/>
</dbReference>
<feature type="domain" description="HTH tetR-type" evidence="3">
    <location>
        <begin position="13"/>
        <end position="73"/>
    </location>
</feature>
<evidence type="ECO:0000259" key="3">
    <source>
        <dbReference type="PROSITE" id="PS50977"/>
    </source>
</evidence>
<dbReference type="PROSITE" id="PS50977">
    <property type="entry name" value="HTH_TETR_2"/>
    <property type="match status" value="1"/>
</dbReference>
<accession>A0ABU0DZR8</accession>
<dbReference type="InterPro" id="IPR050624">
    <property type="entry name" value="HTH-type_Tx_Regulator"/>
</dbReference>
<evidence type="ECO:0000313" key="4">
    <source>
        <dbReference type="EMBL" id="MDQ0360127.1"/>
    </source>
</evidence>
<feature type="DNA-binding region" description="H-T-H motif" evidence="2">
    <location>
        <begin position="36"/>
        <end position="55"/>
    </location>
</feature>
<dbReference type="Gene3D" id="1.10.357.10">
    <property type="entry name" value="Tetracycline Repressor, domain 2"/>
    <property type="match status" value="1"/>
</dbReference>
<dbReference type="PRINTS" id="PR00455">
    <property type="entry name" value="HTHTETR"/>
</dbReference>
<comment type="caution">
    <text evidence="4">The sequence shown here is derived from an EMBL/GenBank/DDBJ whole genome shotgun (WGS) entry which is preliminary data.</text>
</comment>
<dbReference type="RefSeq" id="WP_307405786.1">
    <property type="nucleotide sequence ID" value="NZ_JAUSUR010000001.1"/>
</dbReference>
<sequence>MGIIKEPKQERSIEKRNKILEAGYKLILEKGYYNTNTAEIAKAAGVSSGIVYRYFKDKKDILLQAMQAHFEDLMYNRIFVQFENLTSKEEIPALLPSILQYFVEMHNYGLKEINELTALALLDDDVQEFMEYFRNRTCTVIEETMIRLGYGEEHTKEKAFMIWQLANHLCDDSVLVRHLNLDFDFIFQHSLEQIMDILECKGLEHTF</sequence>
<keyword evidence="1 2" id="KW-0238">DNA-binding</keyword>
<keyword evidence="5" id="KW-1185">Reference proteome</keyword>